<dbReference type="InterPro" id="IPR047057">
    <property type="entry name" value="MerR_fam"/>
</dbReference>
<dbReference type="InterPro" id="IPR000551">
    <property type="entry name" value="MerR-type_HTH_dom"/>
</dbReference>
<evidence type="ECO:0000259" key="3">
    <source>
        <dbReference type="PROSITE" id="PS50937"/>
    </source>
</evidence>
<dbReference type="SUPFAM" id="SSF46955">
    <property type="entry name" value="Putative DNA-binding domain"/>
    <property type="match status" value="1"/>
</dbReference>
<dbReference type="Pfam" id="PF13411">
    <property type="entry name" value="MerR_1"/>
    <property type="match status" value="1"/>
</dbReference>
<name>A0A9X2BF85_9BACL</name>
<gene>
    <name evidence="4" type="ORF">LCY76_18100</name>
</gene>
<dbReference type="Gene3D" id="1.10.1660.10">
    <property type="match status" value="1"/>
</dbReference>
<dbReference type="CDD" id="cd01109">
    <property type="entry name" value="HTH_YyaN"/>
    <property type="match status" value="1"/>
</dbReference>
<dbReference type="PROSITE" id="PS50937">
    <property type="entry name" value="HTH_MERR_2"/>
    <property type="match status" value="1"/>
</dbReference>
<dbReference type="AlphaFoldDB" id="A0A9X2BF85"/>
<dbReference type="EMBL" id="JAIWJX010000002">
    <property type="protein sequence ID" value="MCK6258490.1"/>
    <property type="molecule type" value="Genomic_DNA"/>
</dbReference>
<dbReference type="RefSeq" id="WP_248253776.1">
    <property type="nucleotide sequence ID" value="NZ_JAIWJX010000002.1"/>
</dbReference>
<sequence>MVMYTISEAARDTGISAYTLRYYEKLGLLPAPGRKNGHKRLYSAKDIAFIKFLKNLKDTGMPLEEVKEFVQDGCIWDSLEEDPDYKPAPTLSKRVDILEKHLKNMENKKRELEAIMEITREKLQTYHTLLEEEAKK</sequence>
<dbReference type="PANTHER" id="PTHR30204">
    <property type="entry name" value="REDOX-CYCLING DRUG-SENSING TRANSCRIPTIONAL ACTIVATOR SOXR"/>
    <property type="match status" value="1"/>
</dbReference>
<proteinExistence type="predicted"/>
<dbReference type="InterPro" id="IPR009061">
    <property type="entry name" value="DNA-bd_dom_put_sf"/>
</dbReference>
<evidence type="ECO:0000313" key="5">
    <source>
        <dbReference type="Proteomes" id="UP001139011"/>
    </source>
</evidence>
<protein>
    <submittedName>
        <fullName evidence="4">MerR family transcriptional regulator</fullName>
    </submittedName>
</protein>
<dbReference type="PRINTS" id="PR00040">
    <property type="entry name" value="HTHMERR"/>
</dbReference>
<feature type="domain" description="HTH merR-type" evidence="3">
    <location>
        <begin position="3"/>
        <end position="72"/>
    </location>
</feature>
<evidence type="ECO:0000256" key="2">
    <source>
        <dbReference type="SAM" id="Coils"/>
    </source>
</evidence>
<evidence type="ECO:0000256" key="1">
    <source>
        <dbReference type="ARBA" id="ARBA00023125"/>
    </source>
</evidence>
<dbReference type="GO" id="GO:0003677">
    <property type="term" value="F:DNA binding"/>
    <property type="evidence" value="ECO:0007669"/>
    <property type="project" value="UniProtKB-KW"/>
</dbReference>
<dbReference type="SMART" id="SM00422">
    <property type="entry name" value="HTH_MERR"/>
    <property type="match status" value="1"/>
</dbReference>
<evidence type="ECO:0000313" key="4">
    <source>
        <dbReference type="EMBL" id="MCK6258490.1"/>
    </source>
</evidence>
<feature type="coiled-coil region" evidence="2">
    <location>
        <begin position="88"/>
        <end position="122"/>
    </location>
</feature>
<keyword evidence="2" id="KW-0175">Coiled coil</keyword>
<dbReference type="PROSITE" id="PS00552">
    <property type="entry name" value="HTH_MERR_1"/>
    <property type="match status" value="1"/>
</dbReference>
<keyword evidence="5" id="KW-1185">Reference proteome</keyword>
<dbReference type="GO" id="GO:0003700">
    <property type="term" value="F:DNA-binding transcription factor activity"/>
    <property type="evidence" value="ECO:0007669"/>
    <property type="project" value="InterPro"/>
</dbReference>
<accession>A0A9X2BF85</accession>
<organism evidence="4 5">
    <name type="scientific">Fictibacillus marinisediminis</name>
    <dbReference type="NCBI Taxonomy" id="2878389"/>
    <lineage>
        <taxon>Bacteria</taxon>
        <taxon>Bacillati</taxon>
        <taxon>Bacillota</taxon>
        <taxon>Bacilli</taxon>
        <taxon>Bacillales</taxon>
        <taxon>Fictibacillaceae</taxon>
        <taxon>Fictibacillus</taxon>
    </lineage>
</organism>
<dbReference type="PANTHER" id="PTHR30204:SF83">
    <property type="entry name" value="TRANSCRIPTIONAL REGULATOR, MERR FAMILY"/>
    <property type="match status" value="1"/>
</dbReference>
<reference evidence="4" key="1">
    <citation type="submission" date="2021-09" db="EMBL/GenBank/DDBJ databases">
        <title>Genome analysis of Fictibacillus sp. KIGAM418 isolated from marine sediment.</title>
        <authorList>
            <person name="Seo M.-J."/>
            <person name="Cho E.-S."/>
            <person name="Hwang C.Y."/>
        </authorList>
    </citation>
    <scope>NUCLEOTIDE SEQUENCE</scope>
    <source>
        <strain evidence="4">KIGAM418</strain>
    </source>
</reference>
<dbReference type="Proteomes" id="UP001139011">
    <property type="component" value="Unassembled WGS sequence"/>
</dbReference>
<comment type="caution">
    <text evidence="4">The sequence shown here is derived from an EMBL/GenBank/DDBJ whole genome shotgun (WGS) entry which is preliminary data.</text>
</comment>
<keyword evidence="1" id="KW-0238">DNA-binding</keyword>